<feature type="compositionally biased region" description="Pro residues" evidence="6">
    <location>
        <begin position="265"/>
        <end position="274"/>
    </location>
</feature>
<name>A0A6J2MQB8_9CHIR</name>
<dbReference type="Proteomes" id="UP000504628">
    <property type="component" value="Chromosome 9"/>
</dbReference>
<dbReference type="Pfam" id="PF11365">
    <property type="entry name" value="SOGA"/>
    <property type="match status" value="2"/>
</dbReference>
<feature type="region of interest" description="Disordered" evidence="6">
    <location>
        <begin position="734"/>
        <end position="798"/>
    </location>
</feature>
<dbReference type="InterPro" id="IPR027882">
    <property type="entry name" value="SOGA1/2-like_CC"/>
</dbReference>
<feature type="compositionally biased region" description="Low complexity" evidence="6">
    <location>
        <begin position="136"/>
        <end position="145"/>
    </location>
</feature>
<dbReference type="GO" id="GO:0045197">
    <property type="term" value="P:establishment or maintenance of epithelial cell apical/basal polarity"/>
    <property type="evidence" value="ECO:0007669"/>
    <property type="project" value="TreeGrafter"/>
</dbReference>
<dbReference type="GO" id="GO:0016328">
    <property type="term" value="C:lateral plasma membrane"/>
    <property type="evidence" value="ECO:0007669"/>
    <property type="project" value="TreeGrafter"/>
</dbReference>
<dbReference type="RefSeq" id="XP_028380180.2">
    <property type="nucleotide sequence ID" value="XM_028524379.2"/>
</dbReference>
<dbReference type="GO" id="GO:0097427">
    <property type="term" value="C:microtubule bundle"/>
    <property type="evidence" value="ECO:0007669"/>
    <property type="project" value="TreeGrafter"/>
</dbReference>
<feature type="region of interest" description="Disordered" evidence="6">
    <location>
        <begin position="1858"/>
        <end position="1953"/>
    </location>
</feature>
<feature type="region of interest" description="Disordered" evidence="6">
    <location>
        <begin position="1522"/>
        <end position="1555"/>
    </location>
</feature>
<keyword evidence="4" id="KW-0472">Membrane</keyword>
<evidence type="ECO:0000256" key="6">
    <source>
        <dbReference type="SAM" id="MobiDB-lite"/>
    </source>
</evidence>
<dbReference type="InterPro" id="IPR027881">
    <property type="entry name" value="SOGA_CC"/>
</dbReference>
<accession>A0A6J2MQB8</accession>
<protein>
    <submittedName>
        <fullName evidence="10">Microtubule cross-linking factor 1 isoform X7</fullName>
    </submittedName>
</protein>
<evidence type="ECO:0000256" key="5">
    <source>
        <dbReference type="SAM" id="Coils"/>
    </source>
</evidence>
<keyword evidence="9" id="KW-1185">Reference proteome</keyword>
<dbReference type="GO" id="GO:0005615">
    <property type="term" value="C:extracellular space"/>
    <property type="evidence" value="ECO:0007669"/>
    <property type="project" value="InterPro"/>
</dbReference>
<feature type="compositionally biased region" description="Low complexity" evidence="6">
    <location>
        <begin position="62"/>
        <end position="81"/>
    </location>
</feature>
<evidence type="ECO:0000259" key="8">
    <source>
        <dbReference type="Pfam" id="PF14818"/>
    </source>
</evidence>
<feature type="compositionally biased region" description="Basic and acidic residues" evidence="6">
    <location>
        <begin position="738"/>
        <end position="767"/>
    </location>
</feature>
<sequence>METLNGPAGSAPDAKPQLPGQHHRHHHLHPLAERRRLHRAPSPARPFLKDLQGRPAAPGPAVPSAGRSPAPAAPRSPSLAGKATPSPGTLAAPGRLSRRSGGTPGAKDKPPPGAGARAAGGTKAAPGPRRASRATPAEPLPGAGKLPPPGPSEPLHAAAKGPKTKRCSVVPPARAAGPPTPAAPVPAVVLAVTSATGPPGPGSRVSHTDSSSDLSDCPSEPLSDDQRLLPAASSDAESGTGSSDREPLRGALATSPAARGAPRVSPEPPAPLAAPPAAGAFPGGRSSPGGRACGAEDAGGRAPPERAVSGTPREPGLGGQPPLAPAAAEEEELLREIEELRSENDYLKDELDELRAEMEEMRDSYLEEDVYQLQELRRELDRANKNCRILQYRLRKAEQKSLKVAETGQVDSELIRSLEQDLKVAKDVSVRLHHELEAVEEKRAKAEDENETLRQQVIEVEISKQALQNELERLKESSLKRRGSRETYKEKKTFNQDDSADLKCQLQFAKEEGSLMRKKMAKLGREKDELEQELQKYKALYGDVDSPLPTGEAGGPPSTREAELKLRLKLVEEEANILGRKIVELEVENRGLKAEMEDMRGQDEQEGPGRDHIPGIPTSPFGDSLESSSELRRHLQFVEEEAELLRRSISEIEDHNRQLTHELSKFKFEPRPEPGWLAEGGGKGTGGGVPLQEELKSAQLQISELSGKVLKLQYENRVLLSNVQRYDLAAHLGLRAPSPRDSDADSDTGKKESDGEEGRLPQPKREGPIGGESDSEEVFEKTSGFSSGKPSEASEPCPAEVLRAREDPECLVSIKHEAERLEQTMESLIMDTNGFVDDLASPGPGVQGEGGKKEPQLLGTINARMKAFRKELQTFLEQVNQIGDGLRERLEGFSPLPHLTESSSFLSTVTSVSRDSPVGNLGKELVPDLQSKLRDQMEWQLGQERGTEREHLPLRAARELHRRADGDARSCRPGGQSCFSLEMEEEHLYALRWKELEMHSLALQNTLHERTWSDEKNLMQQELRSLKQNIFLFYVKLRWLLKHWRQGKQMEEEGEDFTESEHPELHPRLGELGVQGDLQGDAADLEDNGPGCGSSGGERSPLSPMRISDHGSRLQPADGGQLHRQVVENQRLFSALKTLLEDLRSELREDEHARLRLQQQYASDKAAWDVEWAVLKCRLEQLEEKTEKNLGELDSTTDSKGAFKKEREIHQKLLADSHGLVMDLRWQIHHSEKNWNREKVELLDRLDRDRQEWERQKKELLWKIEQLQKENSPQRGGHFLCDQKEGGSRSFAPPGSPCMPRPMGMWPCSDSDSTPFEDRPLSKLKESDRCSARENLYLDALSLEEEPEEPPAHGSQREFRNCLPEEEENHKGNLQRAVSVSSMSEFQRLMDISPFLPEKGLPTASSKEDITPPLSPDDLKYIEEFNSKSWDARLPGSWADRTEEVRAESEASAEPFPDSSWYLTTSVTMTTDTMTSPEHCQKQPLRSHVRTEPSGVRVLHSPPAIRRVDSIMAAGAEGVGRLETEGPFSTSRARGGTGDTKGGPSEHMLSKWPCPPSRHPRDYMEGGLHPLDSTLCTPLGFTSPLHSLEMSKNMSDDMKEVAFSVRNAICSSSPEPPVKDMACQTNVSRTTGTQTIQTISVGLQTEALRVSAITSSPHKCLTPKAGGGATPVSSPSRGLRNRQVAPAIEKVQAKFERTCCSPKYGSPKLQRKPLPKADQPNNRTSPALAQKGCSESAWARSTTTRESPVHTAINDGLSSLFNIIDHSPVVQDPFQKGTRAGSRSRSAEPRTELGPGQDTSPNSRGQSPSPIGIGSETCREEGGEGTPVRQDLSAPPGYTFTESVARILNKKLLEHALKEERRQAPHSLPSLNSDSHMGETVKAEPGSIEELPCSALAPSLEPCFSRPERPANRRPPSRWAPPSPTAFPTQSLEDPTSLEELGDEEPPGEKPHL</sequence>
<feature type="coiled-coil region" evidence="5">
    <location>
        <begin position="429"/>
        <end position="477"/>
    </location>
</feature>
<evidence type="ECO:0000256" key="4">
    <source>
        <dbReference type="ARBA" id="ARBA00023136"/>
    </source>
</evidence>
<dbReference type="GO" id="GO:0016327">
    <property type="term" value="C:apicolateral plasma membrane"/>
    <property type="evidence" value="ECO:0007669"/>
    <property type="project" value="TreeGrafter"/>
</dbReference>
<gene>
    <name evidence="10" type="primary">MTCL1</name>
</gene>
<dbReference type="PANTHER" id="PTHR15742">
    <property type="entry name" value="GIRDIN"/>
    <property type="match status" value="1"/>
</dbReference>
<feature type="compositionally biased region" description="Basic residues" evidence="6">
    <location>
        <begin position="21"/>
        <end position="39"/>
    </location>
</feature>
<dbReference type="GO" id="GO:0010506">
    <property type="term" value="P:regulation of autophagy"/>
    <property type="evidence" value="ECO:0007669"/>
    <property type="project" value="InterPro"/>
</dbReference>
<dbReference type="CTD" id="23255"/>
<feature type="compositionally biased region" description="Polar residues" evidence="6">
    <location>
        <begin position="1797"/>
        <end position="1809"/>
    </location>
</feature>
<feature type="region of interest" description="Disordered" evidence="6">
    <location>
        <begin position="1702"/>
        <end position="1749"/>
    </location>
</feature>
<proteinExistence type="predicted"/>
<feature type="compositionally biased region" description="Low complexity" evidence="6">
    <location>
        <begin position="114"/>
        <end position="129"/>
    </location>
</feature>
<feature type="region of interest" description="Disordered" evidence="6">
    <location>
        <begin position="1474"/>
        <end position="1496"/>
    </location>
</feature>
<keyword evidence="3 5" id="KW-0175">Coiled coil</keyword>
<dbReference type="GO" id="GO:0030496">
    <property type="term" value="C:midbody"/>
    <property type="evidence" value="ECO:0007669"/>
    <property type="project" value="TreeGrafter"/>
</dbReference>
<reference evidence="10" key="1">
    <citation type="submission" date="2025-08" db="UniProtKB">
        <authorList>
            <consortium name="RefSeq"/>
        </authorList>
    </citation>
    <scope>IDENTIFICATION</scope>
    <source>
        <tissue evidence="10">Muscle</tissue>
    </source>
</reference>
<feature type="region of interest" description="Disordered" evidence="6">
    <location>
        <begin position="670"/>
        <end position="690"/>
    </location>
</feature>
<dbReference type="GeneID" id="114506613"/>
<feature type="region of interest" description="Disordered" evidence="6">
    <location>
        <begin position="1"/>
        <end position="331"/>
    </location>
</feature>
<feature type="compositionally biased region" description="Gly residues" evidence="6">
    <location>
        <begin position="678"/>
        <end position="689"/>
    </location>
</feature>
<evidence type="ECO:0000313" key="10">
    <source>
        <dbReference type="RefSeq" id="XP_028380180.2"/>
    </source>
</evidence>
<dbReference type="InterPro" id="IPR049885">
    <property type="entry name" value="MTCL1-3"/>
</dbReference>
<feature type="region of interest" description="Disordered" evidence="6">
    <location>
        <begin position="1659"/>
        <end position="1680"/>
    </location>
</feature>
<comment type="subcellular location">
    <subcellularLocation>
        <location evidence="1">Membrane</location>
    </subcellularLocation>
</comment>
<dbReference type="PANTHER" id="PTHR15742:SF3">
    <property type="entry name" value="MICROTUBULE CROSS-LINKING FACTOR 1"/>
    <property type="match status" value="1"/>
</dbReference>
<feature type="domain" description="SOGA 1/2-like coiled-coil" evidence="8">
    <location>
        <begin position="1222"/>
        <end position="1275"/>
    </location>
</feature>
<dbReference type="GO" id="GO:0008017">
    <property type="term" value="F:microtubule binding"/>
    <property type="evidence" value="ECO:0007669"/>
    <property type="project" value="TreeGrafter"/>
</dbReference>
<evidence type="ECO:0000256" key="1">
    <source>
        <dbReference type="ARBA" id="ARBA00004370"/>
    </source>
</evidence>
<feature type="compositionally biased region" description="Low complexity" evidence="6">
    <location>
        <begin position="275"/>
        <end position="295"/>
    </location>
</feature>
<feature type="domain" description="SOGA coiled-coil" evidence="7">
    <location>
        <begin position="498"/>
        <end position="592"/>
    </location>
</feature>
<feature type="compositionally biased region" description="Basic and acidic residues" evidence="6">
    <location>
        <begin position="600"/>
        <end position="613"/>
    </location>
</feature>
<evidence type="ECO:0000256" key="2">
    <source>
        <dbReference type="ARBA" id="ARBA00022553"/>
    </source>
</evidence>
<organism evidence="9 10">
    <name type="scientific">Phyllostomus discolor</name>
    <name type="common">pale spear-nosed bat</name>
    <dbReference type="NCBI Taxonomy" id="89673"/>
    <lineage>
        <taxon>Eukaryota</taxon>
        <taxon>Metazoa</taxon>
        <taxon>Chordata</taxon>
        <taxon>Craniata</taxon>
        <taxon>Vertebrata</taxon>
        <taxon>Euteleostomi</taxon>
        <taxon>Mammalia</taxon>
        <taxon>Eutheria</taxon>
        <taxon>Laurasiatheria</taxon>
        <taxon>Chiroptera</taxon>
        <taxon>Yangochiroptera</taxon>
        <taxon>Phyllostomidae</taxon>
        <taxon>Phyllostominae</taxon>
        <taxon>Phyllostomus</taxon>
    </lineage>
</organism>
<dbReference type="KEGG" id="pdic:114506613"/>
<feature type="domain" description="SOGA coiled-coil" evidence="7">
    <location>
        <begin position="627"/>
        <end position="719"/>
    </location>
</feature>
<dbReference type="Pfam" id="PF14818">
    <property type="entry name" value="SOGA1-2-like_CC"/>
    <property type="match status" value="1"/>
</dbReference>
<feature type="coiled-coil region" evidence="5">
    <location>
        <begin position="1232"/>
        <end position="1270"/>
    </location>
</feature>
<evidence type="ECO:0000313" key="9">
    <source>
        <dbReference type="Proteomes" id="UP000504628"/>
    </source>
</evidence>
<feature type="coiled-coil region" evidence="5">
    <location>
        <begin position="628"/>
        <end position="662"/>
    </location>
</feature>
<evidence type="ECO:0000256" key="3">
    <source>
        <dbReference type="ARBA" id="ARBA00023054"/>
    </source>
</evidence>
<evidence type="ECO:0000259" key="7">
    <source>
        <dbReference type="Pfam" id="PF11365"/>
    </source>
</evidence>
<feature type="coiled-coil region" evidence="5">
    <location>
        <begin position="513"/>
        <end position="540"/>
    </location>
</feature>
<feature type="region of interest" description="Disordered" evidence="6">
    <location>
        <begin position="1079"/>
        <end position="1119"/>
    </location>
</feature>
<feature type="region of interest" description="Disordered" evidence="6">
    <location>
        <begin position="1771"/>
        <end position="1837"/>
    </location>
</feature>
<feature type="region of interest" description="Disordered" evidence="6">
    <location>
        <begin position="600"/>
        <end position="627"/>
    </location>
</feature>
<keyword evidence="2" id="KW-0597">Phosphoprotein</keyword>
<dbReference type="GO" id="GO:0000922">
    <property type="term" value="C:spindle pole"/>
    <property type="evidence" value="ECO:0007669"/>
    <property type="project" value="TreeGrafter"/>
</dbReference>
<feature type="compositionally biased region" description="Acidic residues" evidence="6">
    <location>
        <begin position="1936"/>
        <end position="1946"/>
    </location>
</feature>
<dbReference type="GO" id="GO:0001578">
    <property type="term" value="P:microtubule bundle formation"/>
    <property type="evidence" value="ECO:0007669"/>
    <property type="project" value="TreeGrafter"/>
</dbReference>